<dbReference type="EMBL" id="SWLE01000008">
    <property type="protein sequence ID" value="TNM97226.1"/>
    <property type="molecule type" value="Genomic_DNA"/>
</dbReference>
<dbReference type="PANTHER" id="PTHR22605">
    <property type="entry name" value="RZ-TYPE DOMAIN-CONTAINING PROTEIN"/>
    <property type="match status" value="1"/>
</dbReference>
<reference evidence="1 2" key="1">
    <citation type="submission" date="2019-04" db="EMBL/GenBank/DDBJ databases">
        <title>The sequence and de novo assembly of Takifugu bimaculatus genome using PacBio and Hi-C technologies.</title>
        <authorList>
            <person name="Xu P."/>
            <person name="Liu B."/>
            <person name="Zhou Z."/>
        </authorList>
    </citation>
    <scope>NUCLEOTIDE SEQUENCE [LARGE SCALE GENOMIC DNA]</scope>
    <source>
        <strain evidence="1">TB-2018</strain>
        <tissue evidence="1">Muscle</tissue>
    </source>
</reference>
<keyword evidence="2" id="KW-1185">Reference proteome</keyword>
<sequence length="386" mass="43856">MLETIFELLKSWTDVNLKNFWLQLKQFFEVYSKPFVYEEKQKRWLSLDYGEDNVKNMLKELMVHGLLPQQEHGGLVYGLDPLRAAVVMWSVCQGYSIGLKDTECFRLCAALCLPQMTKEDFTNYWADFSREVPFLRGLSEKLASLINAVKKTGNPNWILVLPLRHILNGTIKPFEEPDPVKIKYGPNWAGLEGLEVGTSRNMNSQQKHCFTGAYRQSCLTMIVKLLDKLCKGVKPESYTQNYPDVPLICMNILALVTDFVHRNAPKSPEGKAEQQNVNDCVSQAKSIIRNWMARSFKQNLLSKGFFSSASADVEESARKQIEYYCSGIESLENSAPCVAAIIEMCALEAVPSLCQNKNEGQILERIKVNWKFVGLISAIIEKSWPS</sequence>
<dbReference type="Proteomes" id="UP000516260">
    <property type="component" value="Chromosome 16"/>
</dbReference>
<comment type="caution">
    <text evidence="1">The sequence shown here is derived from an EMBL/GenBank/DDBJ whole genome shotgun (WGS) entry which is preliminary data.</text>
</comment>
<protein>
    <submittedName>
        <fullName evidence="1">Uncharacterized protein</fullName>
    </submittedName>
</protein>
<evidence type="ECO:0000313" key="2">
    <source>
        <dbReference type="Proteomes" id="UP000516260"/>
    </source>
</evidence>
<gene>
    <name evidence="1" type="ORF">fugu_015382</name>
</gene>
<evidence type="ECO:0000313" key="1">
    <source>
        <dbReference type="EMBL" id="TNM97226.1"/>
    </source>
</evidence>
<dbReference type="GO" id="GO:0004842">
    <property type="term" value="F:ubiquitin-protein transferase activity"/>
    <property type="evidence" value="ECO:0007669"/>
    <property type="project" value="InterPro"/>
</dbReference>
<proteinExistence type="predicted"/>
<organism evidence="1 2">
    <name type="scientific">Takifugu bimaculatus</name>
    <dbReference type="NCBI Taxonomy" id="433685"/>
    <lineage>
        <taxon>Eukaryota</taxon>
        <taxon>Metazoa</taxon>
        <taxon>Chordata</taxon>
        <taxon>Craniata</taxon>
        <taxon>Vertebrata</taxon>
        <taxon>Euteleostomi</taxon>
        <taxon>Actinopterygii</taxon>
        <taxon>Neopterygii</taxon>
        <taxon>Teleostei</taxon>
        <taxon>Neoteleostei</taxon>
        <taxon>Acanthomorphata</taxon>
        <taxon>Eupercaria</taxon>
        <taxon>Tetraodontiformes</taxon>
        <taxon>Tetradontoidea</taxon>
        <taxon>Tetraodontidae</taxon>
        <taxon>Takifugu</taxon>
    </lineage>
</organism>
<dbReference type="AlphaFoldDB" id="A0A4Z2C0A8"/>
<name>A0A4Z2C0A8_9TELE</name>
<accession>A0A4Z2C0A8</accession>
<dbReference type="InterPro" id="IPR031248">
    <property type="entry name" value="RNF213"/>
</dbReference>
<dbReference type="GO" id="GO:0016887">
    <property type="term" value="F:ATP hydrolysis activity"/>
    <property type="evidence" value="ECO:0007669"/>
    <property type="project" value="InterPro"/>
</dbReference>
<dbReference type="PANTHER" id="PTHR22605:SF16">
    <property type="entry name" value="E3 UBIQUITIN-PROTEIN LIGASE RNF213"/>
    <property type="match status" value="1"/>
</dbReference>